<evidence type="ECO:0000259" key="12">
    <source>
        <dbReference type="SMART" id="SM00272"/>
    </source>
</evidence>
<dbReference type="Ensembl" id="ENSSFOT00015042865.1">
    <property type="protein sequence ID" value="ENSSFOP00015060899.1"/>
    <property type="gene ID" value="ENSSFOG00015026985.1"/>
</dbReference>
<keyword evidence="8" id="KW-0839">Vasoconstrictor</keyword>
<keyword evidence="7" id="KW-1015">Disulfide bond</keyword>
<evidence type="ECO:0000256" key="8">
    <source>
        <dbReference type="ARBA" id="ARBA00023322"/>
    </source>
</evidence>
<dbReference type="GO" id="GO:0003100">
    <property type="term" value="P:regulation of systemic arterial blood pressure by endothelin"/>
    <property type="evidence" value="ECO:0007669"/>
    <property type="project" value="TreeGrafter"/>
</dbReference>
<reference evidence="13" key="3">
    <citation type="submission" date="2025-09" db="UniProtKB">
        <authorList>
            <consortium name="Ensembl"/>
        </authorList>
    </citation>
    <scope>IDENTIFICATION</scope>
</reference>
<feature type="chain" id="PRO_5034507618" description="Endothelin-3" evidence="11">
    <location>
        <begin position="22"/>
        <end position="182"/>
    </location>
</feature>
<dbReference type="Pfam" id="PF00322">
    <property type="entry name" value="Endothelin"/>
    <property type="match status" value="1"/>
</dbReference>
<feature type="domain" description="Endothelin-like toxin" evidence="12">
    <location>
        <begin position="100"/>
        <end position="121"/>
    </location>
</feature>
<dbReference type="GO" id="GO:0005615">
    <property type="term" value="C:extracellular space"/>
    <property type="evidence" value="ECO:0007669"/>
    <property type="project" value="TreeGrafter"/>
</dbReference>
<reference evidence="13" key="2">
    <citation type="submission" date="2025-08" db="UniProtKB">
        <authorList>
            <consortium name="Ensembl"/>
        </authorList>
    </citation>
    <scope>IDENTIFICATION</scope>
</reference>
<accession>A0A8C9UAM7</accession>
<evidence type="ECO:0000256" key="4">
    <source>
        <dbReference type="ARBA" id="ARBA00022525"/>
    </source>
</evidence>
<evidence type="ECO:0000256" key="3">
    <source>
        <dbReference type="ARBA" id="ARBA00010959"/>
    </source>
</evidence>
<dbReference type="GO" id="GO:0019229">
    <property type="term" value="P:regulation of vasoconstriction"/>
    <property type="evidence" value="ECO:0007669"/>
    <property type="project" value="InterPro"/>
</dbReference>
<dbReference type="InterPro" id="IPR001928">
    <property type="entry name" value="Endothln-like_toxin"/>
</dbReference>
<dbReference type="PANTHER" id="PTHR13874">
    <property type="entry name" value="ENDOTHELIN"/>
    <property type="match status" value="1"/>
</dbReference>
<dbReference type="GO" id="GO:0005179">
    <property type="term" value="F:hormone activity"/>
    <property type="evidence" value="ECO:0007669"/>
    <property type="project" value="TreeGrafter"/>
</dbReference>
<evidence type="ECO:0000256" key="11">
    <source>
        <dbReference type="SAM" id="SignalP"/>
    </source>
</evidence>
<dbReference type="GO" id="GO:0031708">
    <property type="term" value="F:endothelin B receptor binding"/>
    <property type="evidence" value="ECO:0007669"/>
    <property type="project" value="TreeGrafter"/>
</dbReference>
<evidence type="ECO:0000256" key="2">
    <source>
        <dbReference type="ARBA" id="ARBA00004613"/>
    </source>
</evidence>
<dbReference type="GO" id="GO:0014826">
    <property type="term" value="P:vein smooth muscle contraction"/>
    <property type="evidence" value="ECO:0007669"/>
    <property type="project" value="TreeGrafter"/>
</dbReference>
<feature type="signal peptide" evidence="11">
    <location>
        <begin position="1"/>
        <end position="21"/>
    </location>
</feature>
<dbReference type="GO" id="GO:0006874">
    <property type="term" value="P:intracellular calcium ion homeostasis"/>
    <property type="evidence" value="ECO:0007669"/>
    <property type="project" value="TreeGrafter"/>
</dbReference>
<comment type="subcellular location">
    <subcellularLocation>
        <location evidence="2">Secreted</location>
    </subcellularLocation>
</comment>
<protein>
    <recommendedName>
        <fullName evidence="9">Endothelin-3</fullName>
    </recommendedName>
    <alternativeName>
        <fullName evidence="10">Preproendothelin-3</fullName>
    </alternativeName>
</protein>
<evidence type="ECO:0000313" key="14">
    <source>
        <dbReference type="Proteomes" id="UP000694397"/>
    </source>
</evidence>
<evidence type="ECO:0000256" key="5">
    <source>
        <dbReference type="ARBA" id="ARBA00022729"/>
    </source>
</evidence>
<dbReference type="GeneTree" id="ENSGT00950000183053"/>
<dbReference type="InterPro" id="IPR019764">
    <property type="entry name" value="Endothelin_toxin_CS"/>
</dbReference>
<keyword evidence="5 11" id="KW-0732">Signal</keyword>
<keyword evidence="6" id="KW-0838">Vasoactive</keyword>
<evidence type="ECO:0000256" key="10">
    <source>
        <dbReference type="ARBA" id="ARBA00041850"/>
    </source>
</evidence>
<keyword evidence="4" id="KW-0964">Secreted</keyword>
<dbReference type="AlphaFoldDB" id="A0A8C9UAM7"/>
<reference evidence="13 14" key="1">
    <citation type="submission" date="2019-04" db="EMBL/GenBank/DDBJ databases">
        <authorList>
            <consortium name="Wellcome Sanger Institute Data Sharing"/>
        </authorList>
    </citation>
    <scope>NUCLEOTIDE SEQUENCE [LARGE SCALE GENOMIC DNA]</scope>
</reference>
<comment type="function">
    <text evidence="1">Endothelins are endothelium-derived vasoconstrictor peptides.</text>
</comment>
<evidence type="ECO:0000256" key="9">
    <source>
        <dbReference type="ARBA" id="ARBA00040198"/>
    </source>
</evidence>
<sequence length="182" mass="18405">MANVSLMDLVLLLIGLTAAFAKGSASLSAEAIRSGGLDALSRGPVADASRSSGSAPGAGAGAGAAAAAAAVAAAGAAGAGPAAGACAQCDASGARRRARRCTCYTYKDKECVYYCHLDIIWINTPERTVPYGMSSYRGPQRVRRSAAGGAVGRMGAEPPRCSCTAQSDLECHRFCSSRQRSP</sequence>
<dbReference type="PRINTS" id="PR00365">
    <property type="entry name" value="ENDOTHELIN"/>
</dbReference>
<comment type="similarity">
    <text evidence="3">Belongs to the endothelin/sarafotoxin family.</text>
</comment>
<keyword evidence="14" id="KW-1185">Reference proteome</keyword>
<evidence type="ECO:0000313" key="13">
    <source>
        <dbReference type="Ensembl" id="ENSSFOP00015060899.1"/>
    </source>
</evidence>
<dbReference type="PROSITE" id="PS00270">
    <property type="entry name" value="ENDOTHELIN"/>
    <property type="match status" value="2"/>
</dbReference>
<dbReference type="Proteomes" id="UP000694397">
    <property type="component" value="Chromosome 22"/>
</dbReference>
<dbReference type="OrthoDB" id="9943124at2759"/>
<dbReference type="InterPro" id="IPR020475">
    <property type="entry name" value="Endothelin"/>
</dbReference>
<name>A0A8C9UAM7_SCLFO</name>
<dbReference type="PANTHER" id="PTHR13874:SF11">
    <property type="entry name" value="ENDOTHELIN-3"/>
    <property type="match status" value="1"/>
</dbReference>
<evidence type="ECO:0000256" key="1">
    <source>
        <dbReference type="ARBA" id="ARBA00003023"/>
    </source>
</evidence>
<evidence type="ECO:0000256" key="7">
    <source>
        <dbReference type="ARBA" id="ARBA00023157"/>
    </source>
</evidence>
<organism evidence="13 14">
    <name type="scientific">Scleropages formosus</name>
    <name type="common">Asian bonytongue</name>
    <name type="synonym">Osteoglossum formosum</name>
    <dbReference type="NCBI Taxonomy" id="113540"/>
    <lineage>
        <taxon>Eukaryota</taxon>
        <taxon>Metazoa</taxon>
        <taxon>Chordata</taxon>
        <taxon>Craniata</taxon>
        <taxon>Vertebrata</taxon>
        <taxon>Euteleostomi</taxon>
        <taxon>Actinopterygii</taxon>
        <taxon>Neopterygii</taxon>
        <taxon>Teleostei</taxon>
        <taxon>Osteoglossocephala</taxon>
        <taxon>Osteoglossomorpha</taxon>
        <taxon>Osteoglossiformes</taxon>
        <taxon>Osteoglossidae</taxon>
        <taxon>Scleropages</taxon>
    </lineage>
</organism>
<evidence type="ECO:0000256" key="6">
    <source>
        <dbReference type="ARBA" id="ARBA00022858"/>
    </source>
</evidence>
<dbReference type="SMART" id="SM00272">
    <property type="entry name" value="END"/>
    <property type="match status" value="2"/>
</dbReference>
<feature type="domain" description="Endothelin-like toxin" evidence="12">
    <location>
        <begin position="160"/>
        <end position="181"/>
    </location>
</feature>
<proteinExistence type="inferred from homology"/>